<reference evidence="2 3" key="1">
    <citation type="submission" date="2019-08" db="EMBL/GenBank/DDBJ databases">
        <title>Deep-cultivation of Planctomycetes and their phenomic and genomic characterization uncovers novel biology.</title>
        <authorList>
            <person name="Wiegand S."/>
            <person name="Jogler M."/>
            <person name="Boedeker C."/>
            <person name="Pinto D."/>
            <person name="Vollmers J."/>
            <person name="Rivas-Marin E."/>
            <person name="Kohn T."/>
            <person name="Peeters S.H."/>
            <person name="Heuer A."/>
            <person name="Rast P."/>
            <person name="Oberbeckmann S."/>
            <person name="Bunk B."/>
            <person name="Jeske O."/>
            <person name="Meyerdierks A."/>
            <person name="Storesund J.E."/>
            <person name="Kallscheuer N."/>
            <person name="Luecker S."/>
            <person name="Lage O.M."/>
            <person name="Pohl T."/>
            <person name="Merkel B.J."/>
            <person name="Hornburger P."/>
            <person name="Mueller R.-W."/>
            <person name="Bruemmer F."/>
            <person name="Labrenz M."/>
            <person name="Spormann A.M."/>
            <person name="Op den Camp H."/>
            <person name="Overmann J."/>
            <person name="Amann R."/>
            <person name="Jetten M.S.M."/>
            <person name="Mascher T."/>
            <person name="Medema M.H."/>
            <person name="Devos D.P."/>
            <person name="Kaster A.-K."/>
            <person name="Ovreas L."/>
            <person name="Rohde M."/>
            <person name="Galperin M.Y."/>
            <person name="Jogler C."/>
        </authorList>
    </citation>
    <scope>NUCLEOTIDE SEQUENCE [LARGE SCALE GENOMIC DNA]</scope>
    <source>
        <strain evidence="2 3">OJF2</strain>
    </source>
</reference>
<evidence type="ECO:0000256" key="1">
    <source>
        <dbReference type="SAM" id="SignalP"/>
    </source>
</evidence>
<organism evidence="2 3">
    <name type="scientific">Aquisphaera giovannonii</name>
    <dbReference type="NCBI Taxonomy" id="406548"/>
    <lineage>
        <taxon>Bacteria</taxon>
        <taxon>Pseudomonadati</taxon>
        <taxon>Planctomycetota</taxon>
        <taxon>Planctomycetia</taxon>
        <taxon>Isosphaerales</taxon>
        <taxon>Isosphaeraceae</taxon>
        <taxon>Aquisphaera</taxon>
    </lineage>
</organism>
<dbReference type="Proteomes" id="UP000324233">
    <property type="component" value="Chromosome"/>
</dbReference>
<feature type="chain" id="PRO_5022837591" evidence="1">
    <location>
        <begin position="27"/>
        <end position="174"/>
    </location>
</feature>
<gene>
    <name evidence="2" type="ORF">OJF2_47450</name>
</gene>
<dbReference type="KEGG" id="agv:OJF2_47450"/>
<evidence type="ECO:0000313" key="3">
    <source>
        <dbReference type="Proteomes" id="UP000324233"/>
    </source>
</evidence>
<proteinExistence type="predicted"/>
<keyword evidence="1" id="KW-0732">Signal</keyword>
<name>A0A5B9W7X0_9BACT</name>
<accession>A0A5B9W7X0</accession>
<sequence precursor="true">MFIPLRRAFPALALAILAGGTGVARAQAMALSASRLLEMSGPDLDALYRQGRSVGLPAGRVRGTAILAPGTRRNEAMAAGTRLVWQGKVYNPAEAVAVNRFFGLPIVKARVYQAESWLDGSPSLILDYSQTSRIYARNRDEIREIAPGLYLGLMYARTSPQPTLKMYFVLEAQP</sequence>
<keyword evidence="3" id="KW-1185">Reference proteome</keyword>
<dbReference type="EMBL" id="CP042997">
    <property type="protein sequence ID" value="QEH36185.1"/>
    <property type="molecule type" value="Genomic_DNA"/>
</dbReference>
<dbReference type="RefSeq" id="WP_168222000.1">
    <property type="nucleotide sequence ID" value="NZ_CP042997.1"/>
</dbReference>
<dbReference type="AlphaFoldDB" id="A0A5B9W7X0"/>
<evidence type="ECO:0000313" key="2">
    <source>
        <dbReference type="EMBL" id="QEH36185.1"/>
    </source>
</evidence>
<protein>
    <submittedName>
        <fullName evidence="2">Uncharacterized protein</fullName>
    </submittedName>
</protein>
<feature type="signal peptide" evidence="1">
    <location>
        <begin position="1"/>
        <end position="26"/>
    </location>
</feature>